<organism evidence="3">
    <name type="scientific">Aedes albopictus</name>
    <name type="common">Asian tiger mosquito</name>
    <name type="synonym">Stegomyia albopicta</name>
    <dbReference type="NCBI Taxonomy" id="7160"/>
    <lineage>
        <taxon>Eukaryota</taxon>
        <taxon>Metazoa</taxon>
        <taxon>Ecdysozoa</taxon>
        <taxon>Arthropoda</taxon>
        <taxon>Hexapoda</taxon>
        <taxon>Insecta</taxon>
        <taxon>Pterygota</taxon>
        <taxon>Neoptera</taxon>
        <taxon>Endopterygota</taxon>
        <taxon>Diptera</taxon>
        <taxon>Nematocera</taxon>
        <taxon>Culicoidea</taxon>
        <taxon>Culicidae</taxon>
        <taxon>Culicinae</taxon>
        <taxon>Aedini</taxon>
        <taxon>Aedes</taxon>
        <taxon>Stegomyia</taxon>
    </lineage>
</organism>
<feature type="compositionally biased region" description="Basic and acidic residues" evidence="1">
    <location>
        <begin position="91"/>
        <end position="112"/>
    </location>
</feature>
<dbReference type="EMBL" id="GAPW01005817">
    <property type="protein sequence ID" value="JAC07781.1"/>
    <property type="molecule type" value="mRNA"/>
</dbReference>
<evidence type="ECO:0000313" key="3">
    <source>
        <dbReference type="EMBL" id="JAC07781.1"/>
    </source>
</evidence>
<feature type="compositionally biased region" description="Basic and acidic residues" evidence="1">
    <location>
        <begin position="62"/>
        <end position="74"/>
    </location>
</feature>
<accession>A0A023EFZ2</accession>
<dbReference type="VEuPathDB" id="VectorBase:AALF011878"/>
<feature type="compositionally biased region" description="Acidic residues" evidence="1">
    <location>
        <begin position="75"/>
        <end position="90"/>
    </location>
</feature>
<name>A0A023EFZ2_AEDAL</name>
<evidence type="ECO:0000256" key="2">
    <source>
        <dbReference type="SAM" id="SignalP"/>
    </source>
</evidence>
<protein>
    <submittedName>
        <fullName evidence="3">Putative carbohydrate binding protein</fullName>
    </submittedName>
</protein>
<dbReference type="VEuPathDB" id="VectorBase:AALC636_029866"/>
<feature type="compositionally biased region" description="Polar residues" evidence="1">
    <location>
        <begin position="115"/>
        <end position="131"/>
    </location>
</feature>
<sequence>MKTAILLSLVSISAVVLARPNQISTDSDFLKLLDSAIAEAQDLHKDDPGTQQQQQQVQDVNHTSEEVDDDHSLEQDDDHDDDHDHDDHDDEHDCSHEDGDHSEESPESDEYHPSTPAQDSETTTNDPNLQSALVLDV</sequence>
<proteinExistence type="evidence at transcript level"/>
<dbReference type="VEuPathDB" id="VectorBase:AALFPA_063278"/>
<feature type="region of interest" description="Disordered" evidence="1">
    <location>
        <begin position="42"/>
        <end position="137"/>
    </location>
</feature>
<keyword evidence="2" id="KW-0732">Signal</keyword>
<reference evidence="3" key="1">
    <citation type="journal article" date="2014" name="PLoS Negl. Trop. Dis.">
        <title>Identification and characterization of seminal fluid proteins in the Asian tiger mosquito, Aedes albopictus.</title>
        <authorList>
            <person name="Boes K.E."/>
            <person name="Ribeiro J.M."/>
            <person name="Wong A."/>
            <person name="Harrington L.C."/>
            <person name="Wolfner M.F."/>
            <person name="Sirot L.K."/>
        </authorList>
    </citation>
    <scope>NUCLEOTIDE SEQUENCE</scope>
    <source>
        <tissue evidence="3">Reproductive organs</tissue>
    </source>
</reference>
<evidence type="ECO:0000256" key="1">
    <source>
        <dbReference type="SAM" id="MobiDB-lite"/>
    </source>
</evidence>
<dbReference type="AlphaFoldDB" id="A0A023EFZ2"/>
<feature type="chain" id="PRO_5001513879" evidence="2">
    <location>
        <begin position="19"/>
        <end position="137"/>
    </location>
</feature>
<feature type="signal peptide" evidence="2">
    <location>
        <begin position="1"/>
        <end position="18"/>
    </location>
</feature>